<organism evidence="2 3">
    <name type="scientific">Melanomma pulvis-pyrius CBS 109.77</name>
    <dbReference type="NCBI Taxonomy" id="1314802"/>
    <lineage>
        <taxon>Eukaryota</taxon>
        <taxon>Fungi</taxon>
        <taxon>Dikarya</taxon>
        <taxon>Ascomycota</taxon>
        <taxon>Pezizomycotina</taxon>
        <taxon>Dothideomycetes</taxon>
        <taxon>Pleosporomycetidae</taxon>
        <taxon>Pleosporales</taxon>
        <taxon>Melanommataceae</taxon>
        <taxon>Melanomma</taxon>
    </lineage>
</organism>
<dbReference type="EMBL" id="MU002337">
    <property type="protein sequence ID" value="KAF2787291.1"/>
    <property type="molecule type" value="Genomic_DNA"/>
</dbReference>
<sequence length="734" mass="81083">MILPKTFRNTYEEAPERLQALLKNGKNETGSKPSARISRATLLRDHEAHLQRLAEGNLPVKNMILPLPYPPARIKFNDARCILLDDLKINERSRNTAILFRILTAPYIHSASTTIVEDVSGNVARLTVCNLEDSIVDPILLEGGVVAVKQPCWSVLADGGYQVRVDHPCDLVVLDEGSEDVPEEWMAEGVDEGQKEEGSDSGYWKKEGDRMFLTKKFRRALDCYNHGLAYLATHPTPALSIDLHRKKCGVNIVLLRLDDAAHDLSLAISLHASSTPSLSTAPMANPSTVKSWLHNHSTADPDDIAPSIPKSLKDLAARIKFDLGIYTETPNYDLPLISSYVGPLTLHVDAATYISSTSVQPTQSHGRGLFASRAFEVGELICAEKAFVLPGLGDGTAAPRPGALLFKELVQKLRWNGSLRREFFELGDGGYAMGEYEEDEDGDEGEGVVDVFRTELIRRYNCFSVPPTSASLVTSPPPPNSNPELRNGFWIHASYVNHSCLPNSIRTFIGDMHFLRATRAIAKGEEITHQYISPDIDIEERQEKYRGGWGFECDCKLCVVDGSISEEARKERERRFEGLRSMVGKLGERGATTITAIKKIARGLRELEALYSPPATDGGADPYAELPRLALVHPSLFLAEAWRGVKNTERTIEYATKLLRNFGIVTSVKGGRFKVESCSGLINVEGVRALKYLTEAYTLKGEGQLAEDCIGLARVWYVIITGAEVGMQDFLSSR</sequence>
<keyword evidence="3" id="KW-1185">Reference proteome</keyword>
<dbReference type="SMART" id="SM00317">
    <property type="entry name" value="SET"/>
    <property type="match status" value="1"/>
</dbReference>
<feature type="domain" description="SET" evidence="1">
    <location>
        <begin position="350"/>
        <end position="532"/>
    </location>
</feature>
<evidence type="ECO:0000313" key="3">
    <source>
        <dbReference type="Proteomes" id="UP000799757"/>
    </source>
</evidence>
<dbReference type="AlphaFoldDB" id="A0A6A6WTU9"/>
<protein>
    <recommendedName>
        <fullName evidence="1">SET domain-containing protein</fullName>
    </recommendedName>
</protein>
<gene>
    <name evidence="2" type="ORF">K505DRAFT_258039</name>
</gene>
<dbReference type="Gene3D" id="2.170.270.10">
    <property type="entry name" value="SET domain"/>
    <property type="match status" value="1"/>
</dbReference>
<dbReference type="SUPFAM" id="SSF82199">
    <property type="entry name" value="SET domain"/>
    <property type="match status" value="1"/>
</dbReference>
<dbReference type="PANTHER" id="PTHR47643">
    <property type="entry name" value="TPR DOMAIN PROTEIN (AFU_ORTHOLOGUE AFUA_5G12710)"/>
    <property type="match status" value="1"/>
</dbReference>
<accession>A0A6A6WTU9</accession>
<dbReference type="Pfam" id="PF00856">
    <property type="entry name" value="SET"/>
    <property type="match status" value="1"/>
</dbReference>
<dbReference type="CDD" id="cd20071">
    <property type="entry name" value="SET_SMYD"/>
    <property type="match status" value="1"/>
</dbReference>
<evidence type="ECO:0000313" key="2">
    <source>
        <dbReference type="EMBL" id="KAF2787291.1"/>
    </source>
</evidence>
<proteinExistence type="predicted"/>
<dbReference type="PANTHER" id="PTHR47643:SF2">
    <property type="entry name" value="TPR DOMAIN PROTEIN (AFU_ORTHOLOGUE AFUA_5G12710)"/>
    <property type="match status" value="1"/>
</dbReference>
<evidence type="ECO:0000259" key="1">
    <source>
        <dbReference type="PROSITE" id="PS50280"/>
    </source>
</evidence>
<dbReference type="InterPro" id="IPR001214">
    <property type="entry name" value="SET_dom"/>
</dbReference>
<name>A0A6A6WTU9_9PLEO</name>
<dbReference type="InterPro" id="IPR053209">
    <property type="entry name" value="Gramillin-biosynth_MTr"/>
</dbReference>
<dbReference type="InterPro" id="IPR046341">
    <property type="entry name" value="SET_dom_sf"/>
</dbReference>
<dbReference type="PROSITE" id="PS50280">
    <property type="entry name" value="SET"/>
    <property type="match status" value="1"/>
</dbReference>
<dbReference type="Proteomes" id="UP000799757">
    <property type="component" value="Unassembled WGS sequence"/>
</dbReference>
<reference evidence="2" key="1">
    <citation type="journal article" date="2020" name="Stud. Mycol.">
        <title>101 Dothideomycetes genomes: a test case for predicting lifestyles and emergence of pathogens.</title>
        <authorList>
            <person name="Haridas S."/>
            <person name="Albert R."/>
            <person name="Binder M."/>
            <person name="Bloem J."/>
            <person name="Labutti K."/>
            <person name="Salamov A."/>
            <person name="Andreopoulos B."/>
            <person name="Baker S."/>
            <person name="Barry K."/>
            <person name="Bills G."/>
            <person name="Bluhm B."/>
            <person name="Cannon C."/>
            <person name="Castanera R."/>
            <person name="Culley D."/>
            <person name="Daum C."/>
            <person name="Ezra D."/>
            <person name="Gonzalez J."/>
            <person name="Henrissat B."/>
            <person name="Kuo A."/>
            <person name="Liang C."/>
            <person name="Lipzen A."/>
            <person name="Lutzoni F."/>
            <person name="Magnuson J."/>
            <person name="Mondo S."/>
            <person name="Nolan M."/>
            <person name="Ohm R."/>
            <person name="Pangilinan J."/>
            <person name="Park H.-J."/>
            <person name="Ramirez L."/>
            <person name="Alfaro M."/>
            <person name="Sun H."/>
            <person name="Tritt A."/>
            <person name="Yoshinaga Y."/>
            <person name="Zwiers L.-H."/>
            <person name="Turgeon B."/>
            <person name="Goodwin S."/>
            <person name="Spatafora J."/>
            <person name="Crous P."/>
            <person name="Grigoriev I."/>
        </authorList>
    </citation>
    <scope>NUCLEOTIDE SEQUENCE</scope>
    <source>
        <strain evidence="2">CBS 109.77</strain>
    </source>
</reference>
<dbReference type="OrthoDB" id="438641at2759"/>